<dbReference type="EMBL" id="JABANM010033647">
    <property type="protein sequence ID" value="KAF4700922.1"/>
    <property type="molecule type" value="Genomic_DNA"/>
</dbReference>
<comment type="caution">
    <text evidence="1">The sequence shown here is derived from an EMBL/GenBank/DDBJ whole genome shotgun (WGS) entry which is preliminary data.</text>
</comment>
<evidence type="ECO:0000313" key="1">
    <source>
        <dbReference type="EMBL" id="KAF4700922.1"/>
    </source>
</evidence>
<evidence type="ECO:0000313" key="2">
    <source>
        <dbReference type="Proteomes" id="UP000574390"/>
    </source>
</evidence>
<dbReference type="AlphaFoldDB" id="A0A7J6PXY1"/>
<feature type="non-terminal residue" evidence="1">
    <location>
        <position position="188"/>
    </location>
</feature>
<name>A0A7J6PXY1_PEROL</name>
<organism evidence="1 2">
    <name type="scientific">Perkinsus olseni</name>
    <name type="common">Perkinsus atlanticus</name>
    <dbReference type="NCBI Taxonomy" id="32597"/>
    <lineage>
        <taxon>Eukaryota</taxon>
        <taxon>Sar</taxon>
        <taxon>Alveolata</taxon>
        <taxon>Perkinsozoa</taxon>
        <taxon>Perkinsea</taxon>
        <taxon>Perkinsida</taxon>
        <taxon>Perkinsidae</taxon>
        <taxon>Perkinsus</taxon>
    </lineage>
</organism>
<reference evidence="1 2" key="1">
    <citation type="submission" date="2020-04" db="EMBL/GenBank/DDBJ databases">
        <title>Perkinsus olseni comparative genomics.</title>
        <authorList>
            <person name="Bogema D.R."/>
        </authorList>
    </citation>
    <scope>NUCLEOTIDE SEQUENCE [LARGE SCALE GENOMIC DNA]</scope>
    <source>
        <strain evidence="1">ATCC PRA-205</strain>
    </source>
</reference>
<dbReference type="Proteomes" id="UP000574390">
    <property type="component" value="Unassembled WGS sequence"/>
</dbReference>
<protein>
    <submittedName>
        <fullName evidence="1">Uncharacterized protein</fullName>
    </submittedName>
</protein>
<accession>A0A7J6PXY1</accession>
<gene>
    <name evidence="1" type="ORF">FOZ62_019028</name>
</gene>
<sequence length="188" mass="20435">MSRRMFSALASEGILRKELTDAVGVSFGNGHSVEAGGQWEISLFSAAGDLLTSSSCKVVEGLTPDVIFGNAPLGKCPALLDALLEFYRSCGGDTDTKVNVLSEADTVKSISSTSSIECREDGRYVAHCQVLEDALMQPFCEAIRRRPRSRQIAIYRRLKIACGEGKMREVGPDQINHVNEVVLVDKKP</sequence>
<proteinExistence type="predicted"/>